<evidence type="ECO:0000313" key="11">
    <source>
        <dbReference type="Proteomes" id="UP000193642"/>
    </source>
</evidence>
<keyword evidence="6" id="KW-0342">GTP-binding</keyword>
<dbReference type="Pfam" id="PF00071">
    <property type="entry name" value="Ras"/>
    <property type="match status" value="1"/>
</dbReference>
<keyword evidence="7" id="KW-0472">Membrane</keyword>
<dbReference type="Proteomes" id="UP000193642">
    <property type="component" value="Unassembled WGS sequence"/>
</dbReference>
<organism evidence="10 11">
    <name type="scientific">Rhizoclosmatium globosum</name>
    <dbReference type="NCBI Taxonomy" id="329046"/>
    <lineage>
        <taxon>Eukaryota</taxon>
        <taxon>Fungi</taxon>
        <taxon>Fungi incertae sedis</taxon>
        <taxon>Chytridiomycota</taxon>
        <taxon>Chytridiomycota incertae sedis</taxon>
        <taxon>Chytridiomycetes</taxon>
        <taxon>Chytridiales</taxon>
        <taxon>Chytriomycetaceae</taxon>
        <taxon>Rhizoclosmatium</taxon>
    </lineage>
</organism>
<dbReference type="NCBIfam" id="TIGR00231">
    <property type="entry name" value="small_GTP"/>
    <property type="match status" value="1"/>
</dbReference>
<dbReference type="PROSITE" id="PS51420">
    <property type="entry name" value="RHO"/>
    <property type="match status" value="1"/>
</dbReference>
<evidence type="ECO:0000256" key="1">
    <source>
        <dbReference type="ARBA" id="ARBA00004193"/>
    </source>
</evidence>
<evidence type="ECO:0000256" key="9">
    <source>
        <dbReference type="ARBA" id="ARBA00023289"/>
    </source>
</evidence>
<comment type="caution">
    <text evidence="10">The sequence shown here is derived from an EMBL/GenBank/DDBJ whole genome shotgun (WGS) entry which is preliminary data.</text>
</comment>
<evidence type="ECO:0000256" key="7">
    <source>
        <dbReference type="ARBA" id="ARBA00023136"/>
    </source>
</evidence>
<dbReference type="SUPFAM" id="SSF52540">
    <property type="entry name" value="P-loop containing nucleoside triphosphate hydrolases"/>
    <property type="match status" value="1"/>
</dbReference>
<dbReference type="FunFam" id="3.40.50.300:FF:000080">
    <property type="entry name" value="Ras-like GTPase Ras1"/>
    <property type="match status" value="1"/>
</dbReference>
<keyword evidence="4" id="KW-0488">Methylation</keyword>
<dbReference type="GO" id="GO:0005525">
    <property type="term" value="F:GTP binding"/>
    <property type="evidence" value="ECO:0007669"/>
    <property type="project" value="UniProtKB-KW"/>
</dbReference>
<comment type="similarity">
    <text evidence="2">Belongs to the small GTPase superfamily. Ras family.</text>
</comment>
<evidence type="ECO:0000256" key="3">
    <source>
        <dbReference type="ARBA" id="ARBA00022475"/>
    </source>
</evidence>
<dbReference type="InterPro" id="IPR027417">
    <property type="entry name" value="P-loop_NTPase"/>
</dbReference>
<dbReference type="PANTHER" id="PTHR24070">
    <property type="entry name" value="RAS, DI-RAS, AND RHEB FAMILY MEMBERS OF SMALL GTPASE SUPERFAMILY"/>
    <property type="match status" value="1"/>
</dbReference>
<evidence type="ECO:0000313" key="10">
    <source>
        <dbReference type="EMBL" id="ORY50481.1"/>
    </source>
</evidence>
<dbReference type="STRING" id="329046.A0A1Y2CTY0"/>
<evidence type="ECO:0008006" key="12">
    <source>
        <dbReference type="Google" id="ProtNLM"/>
    </source>
</evidence>
<keyword evidence="5" id="KW-0547">Nucleotide-binding</keyword>
<dbReference type="PROSITE" id="PS51419">
    <property type="entry name" value="RAB"/>
    <property type="match status" value="1"/>
</dbReference>
<protein>
    <recommendedName>
        <fullName evidence="12">Small G-protein Ras2</fullName>
    </recommendedName>
</protein>
<name>A0A1Y2CTY0_9FUNG</name>
<reference evidence="10 11" key="1">
    <citation type="submission" date="2016-07" db="EMBL/GenBank/DDBJ databases">
        <title>Pervasive Adenine N6-methylation of Active Genes in Fungi.</title>
        <authorList>
            <consortium name="DOE Joint Genome Institute"/>
            <person name="Mondo S.J."/>
            <person name="Dannebaum R.O."/>
            <person name="Kuo R.C."/>
            <person name="Labutti K."/>
            <person name="Haridas S."/>
            <person name="Kuo A."/>
            <person name="Salamov A."/>
            <person name="Ahrendt S.R."/>
            <person name="Lipzen A."/>
            <person name="Sullivan W."/>
            <person name="Andreopoulos W.B."/>
            <person name="Clum A."/>
            <person name="Lindquist E."/>
            <person name="Daum C."/>
            <person name="Ramamoorthy G.K."/>
            <person name="Gryganskyi A."/>
            <person name="Culley D."/>
            <person name="Magnuson J.K."/>
            <person name="James T.Y."/>
            <person name="O'Malley M.A."/>
            <person name="Stajich J.E."/>
            <person name="Spatafora J.W."/>
            <person name="Visel A."/>
            <person name="Grigoriev I.V."/>
        </authorList>
    </citation>
    <scope>NUCLEOTIDE SEQUENCE [LARGE SCALE GENOMIC DNA]</scope>
    <source>
        <strain evidence="10 11">JEL800</strain>
    </source>
</reference>
<keyword evidence="9" id="KW-0636">Prenylation</keyword>
<dbReference type="GO" id="GO:0003924">
    <property type="term" value="F:GTPase activity"/>
    <property type="evidence" value="ECO:0007669"/>
    <property type="project" value="InterPro"/>
</dbReference>
<keyword evidence="11" id="KW-1185">Reference proteome</keyword>
<dbReference type="InterPro" id="IPR001806">
    <property type="entry name" value="Small_GTPase"/>
</dbReference>
<dbReference type="PROSITE" id="PS51421">
    <property type="entry name" value="RAS"/>
    <property type="match status" value="1"/>
</dbReference>
<dbReference type="Gene3D" id="3.40.50.300">
    <property type="entry name" value="P-loop containing nucleotide triphosphate hydrolases"/>
    <property type="match status" value="1"/>
</dbReference>
<sequence length="181" mass="20584">MPVQYHIVVLGDGAVGKTALTIQYCLNNFVEHYDPTIEDSYRKQVVVDNESCILEILDTAGQEEYAAMGDQWLRMGDGFLLVYSITSRQSFNRVKRFHEHMIRVRQTDATPMVLVGNKCDMPGERQVSTQEGLELSKILKCAFIETSAKSKYNVENAFHLSVRVLRNHRSHKKQKGGCAIM</sequence>
<dbReference type="GO" id="GO:0007165">
    <property type="term" value="P:signal transduction"/>
    <property type="evidence" value="ECO:0007669"/>
    <property type="project" value="InterPro"/>
</dbReference>
<keyword evidence="8" id="KW-0449">Lipoprotein</keyword>
<gene>
    <name evidence="10" type="ORF">BCR33DRAFT_713272</name>
</gene>
<evidence type="ECO:0000256" key="5">
    <source>
        <dbReference type="ARBA" id="ARBA00022741"/>
    </source>
</evidence>
<comment type="subcellular location">
    <subcellularLocation>
        <location evidence="1">Cell membrane</location>
        <topology evidence="1">Lipid-anchor</topology>
    </subcellularLocation>
</comment>
<evidence type="ECO:0000256" key="6">
    <source>
        <dbReference type="ARBA" id="ARBA00023134"/>
    </source>
</evidence>
<dbReference type="InterPro" id="IPR005225">
    <property type="entry name" value="Small_GTP-bd"/>
</dbReference>
<dbReference type="OrthoDB" id="5976022at2759"/>
<dbReference type="GO" id="GO:0005886">
    <property type="term" value="C:plasma membrane"/>
    <property type="evidence" value="ECO:0007669"/>
    <property type="project" value="UniProtKB-SubCell"/>
</dbReference>
<dbReference type="SMART" id="SM00173">
    <property type="entry name" value="RAS"/>
    <property type="match status" value="1"/>
</dbReference>
<evidence type="ECO:0000256" key="4">
    <source>
        <dbReference type="ARBA" id="ARBA00022481"/>
    </source>
</evidence>
<evidence type="ECO:0000256" key="2">
    <source>
        <dbReference type="ARBA" id="ARBA00008344"/>
    </source>
</evidence>
<dbReference type="EMBL" id="MCGO01000007">
    <property type="protein sequence ID" value="ORY50481.1"/>
    <property type="molecule type" value="Genomic_DNA"/>
</dbReference>
<dbReference type="InterPro" id="IPR020849">
    <property type="entry name" value="Small_GTPase_Ras-type"/>
</dbReference>
<dbReference type="SMART" id="SM00175">
    <property type="entry name" value="RAB"/>
    <property type="match status" value="1"/>
</dbReference>
<proteinExistence type="inferred from homology"/>
<evidence type="ECO:0000256" key="8">
    <source>
        <dbReference type="ARBA" id="ARBA00023288"/>
    </source>
</evidence>
<dbReference type="PRINTS" id="PR00449">
    <property type="entry name" value="RASTRNSFRMNG"/>
</dbReference>
<dbReference type="SMART" id="SM00174">
    <property type="entry name" value="RHO"/>
    <property type="match status" value="1"/>
</dbReference>
<keyword evidence="3" id="KW-1003">Cell membrane</keyword>
<accession>A0A1Y2CTY0</accession>
<dbReference type="AlphaFoldDB" id="A0A1Y2CTY0"/>